<evidence type="ECO:0000313" key="2">
    <source>
        <dbReference type="Proteomes" id="UP001185631"/>
    </source>
</evidence>
<dbReference type="EMBL" id="JAVBID010000004">
    <property type="protein sequence ID" value="MDV2423742.1"/>
    <property type="molecule type" value="Genomic_DNA"/>
</dbReference>
<comment type="caution">
    <text evidence="1">The sequence shown here is derived from an EMBL/GenBank/DDBJ whole genome shotgun (WGS) entry which is preliminary data.</text>
</comment>
<gene>
    <name evidence="1" type="ORF">RAE13_04835</name>
</gene>
<reference evidence="1 2" key="1">
    <citation type="submission" date="2023-08" db="EMBL/GenBank/DDBJ databases">
        <title>Genomic characterization of the C. tuberculostearicum species complex, a ubiquitous member of the human skin microbiome.</title>
        <authorList>
            <person name="Ahmed N."/>
            <person name="Deming C."/>
            <person name="Conlan S."/>
            <person name="Segre J."/>
        </authorList>
    </citation>
    <scope>NUCLEOTIDE SEQUENCE [LARGE SCALE GENOMIC DNA]</scope>
    <source>
        <strain evidence="1 2">CTNIH19</strain>
    </source>
</reference>
<organism evidence="1 2">
    <name type="scientific">Corynebacterium curieae</name>
    <dbReference type="NCBI Taxonomy" id="2913500"/>
    <lineage>
        <taxon>Bacteria</taxon>
        <taxon>Bacillati</taxon>
        <taxon>Actinomycetota</taxon>
        <taxon>Actinomycetes</taxon>
        <taxon>Mycobacteriales</taxon>
        <taxon>Corynebacteriaceae</taxon>
        <taxon>Corynebacterium</taxon>
    </lineage>
</organism>
<proteinExistence type="predicted"/>
<dbReference type="RefSeq" id="WP_316986986.1">
    <property type="nucleotide sequence ID" value="NZ_JAVBID010000004.1"/>
</dbReference>
<keyword evidence="2" id="KW-1185">Reference proteome</keyword>
<accession>A0ABU3W6Q5</accession>
<protein>
    <submittedName>
        <fullName evidence="1">Uncharacterized protein</fullName>
    </submittedName>
</protein>
<dbReference type="Proteomes" id="UP001185631">
    <property type="component" value="Unassembled WGS sequence"/>
</dbReference>
<sequence length="190" mass="21708">MANVFYDMNLAEQVRILVELAHPGKHRDPNRRGDSLMREVAETTYSLGYPLRYMGEALMYWGTRHHLFEVYDHDAEPSTAVTRVYVEESVADHDTATTFRITLMSTPTDDAEANTRYFERYDHALGVVLAIGALACTDPSTPVTWARIDAALKPLKLVRETGRRAPIAPWRDDEYPEETMYVGPAEGWWQ</sequence>
<evidence type="ECO:0000313" key="1">
    <source>
        <dbReference type="EMBL" id="MDV2423742.1"/>
    </source>
</evidence>
<name>A0ABU3W6Q5_9CORY</name>